<evidence type="ECO:0000256" key="1">
    <source>
        <dbReference type="SAM" id="SignalP"/>
    </source>
</evidence>
<dbReference type="RefSeq" id="WP_148747756.1">
    <property type="nucleotide sequence ID" value="NZ_PJAI02000010.1"/>
</dbReference>
<comment type="caution">
    <text evidence="2">The sequence shown here is derived from an EMBL/GenBank/DDBJ whole genome shotgun (WGS) entry which is preliminary data.</text>
</comment>
<organism evidence="2 3">
    <name type="scientific">Colwellia echini</name>
    <dbReference type="NCBI Taxonomy" id="1982103"/>
    <lineage>
        <taxon>Bacteria</taxon>
        <taxon>Pseudomonadati</taxon>
        <taxon>Pseudomonadota</taxon>
        <taxon>Gammaproteobacteria</taxon>
        <taxon>Alteromonadales</taxon>
        <taxon>Colwelliaceae</taxon>
        <taxon>Colwellia</taxon>
    </lineage>
</organism>
<accession>A0ABY3MW87</accession>
<keyword evidence="1" id="KW-0732">Signal</keyword>
<feature type="signal peptide" evidence="1">
    <location>
        <begin position="1"/>
        <end position="28"/>
    </location>
</feature>
<keyword evidence="3" id="KW-1185">Reference proteome</keyword>
<dbReference type="Proteomes" id="UP000815846">
    <property type="component" value="Unassembled WGS sequence"/>
</dbReference>
<dbReference type="SUPFAM" id="SSF48452">
    <property type="entry name" value="TPR-like"/>
    <property type="match status" value="1"/>
</dbReference>
<protein>
    <recommendedName>
        <fullName evidence="4">Tetratricopeptide repeat-containing protein</fullName>
    </recommendedName>
</protein>
<dbReference type="Gene3D" id="1.25.40.10">
    <property type="entry name" value="Tetratricopeptide repeat domain"/>
    <property type="match status" value="1"/>
</dbReference>
<dbReference type="EMBL" id="PJAI02000010">
    <property type="protein sequence ID" value="TYK65449.1"/>
    <property type="molecule type" value="Genomic_DNA"/>
</dbReference>
<evidence type="ECO:0008006" key="4">
    <source>
        <dbReference type="Google" id="ProtNLM"/>
    </source>
</evidence>
<gene>
    <name evidence="2" type="ORF">CWS31_010155</name>
</gene>
<proteinExistence type="predicted"/>
<reference evidence="2 3" key="1">
    <citation type="submission" date="2019-08" db="EMBL/GenBank/DDBJ databases">
        <title>Microbe sample from Colwellia echini.</title>
        <authorList>
            <person name="Christiansen L."/>
            <person name="Pathiraja D."/>
            <person name="Schultz-Johansen M."/>
            <person name="Choi I.-G."/>
            <person name="Stougaard P."/>
        </authorList>
    </citation>
    <scope>NUCLEOTIDE SEQUENCE [LARGE SCALE GENOMIC DNA]</scope>
    <source>
        <strain evidence="2 3">A3</strain>
    </source>
</reference>
<evidence type="ECO:0000313" key="2">
    <source>
        <dbReference type="EMBL" id="TYK65449.1"/>
    </source>
</evidence>
<dbReference type="InterPro" id="IPR011990">
    <property type="entry name" value="TPR-like_helical_dom_sf"/>
</dbReference>
<sequence>MSITNISMNTIYKSLLCLFLLTQLTCFATEVNSFDNQRQAVDQAHQKFANIFYKNIIQTPQIQATRFNSIAELSTAVENENNNNQSVKSVALILRNAFLLTRDYDKPQVISLVKTVLDNNALINAKILITQINEQGDDRINTQLNYLLADFYFQREQWAQAVTYLENDLGHLPQEQYNHALLMQGIALQKQSKHRLSMTTYEKIPNTSTYYTAAQLNIALANLRQGWWTEGHQIISELLEAHNALPQVPEKTLNRLYITLGYSLLNQAYYRNARKAFQSVGVSSRYSNQALLGIALTAAHQDDYIGALNTTRVLKAKEEDDLPVDEAYLLMPFFYEKSEQFDTASLGYSQAASFYQTKIFVLNSLIKSPINFNLHPIDLANGANLHIDDTRINFLSLYPKYTFIQRNNAEQFQAFIENSNETLPDRKKLIQGIDELNKQYNLLADKMASHLISIRVSHLQSYLNQSRYGLARLFDNNTDKNNADTQ</sequence>
<name>A0ABY3MW87_9GAMM</name>
<feature type="chain" id="PRO_5045739130" description="Tetratricopeptide repeat-containing protein" evidence="1">
    <location>
        <begin position="29"/>
        <end position="486"/>
    </location>
</feature>
<evidence type="ECO:0000313" key="3">
    <source>
        <dbReference type="Proteomes" id="UP000815846"/>
    </source>
</evidence>